<protein>
    <recommendedName>
        <fullName evidence="3">DUF506 family protein</fullName>
    </recommendedName>
</protein>
<sequence length="304" mass="34420">MSTFVPVKFKRVAAAFDEVAKARICESSGSEHSPPPPVVTESLTDLSRLVNSFLEGEEITVNEKLEEIDGNVDTNCFDESEIKENLRNLLNSDGNSGDDLKKSVINVVENVLLAEDTNDRRSPEFKRWLMTRLRDHGFDAGLCKLKWEKAGNRTSGSYEYIDVNVGVTRYIIEVSLVGEFEIARATPCYASLLENFPRVFVGKVEELKQVVRIMSRAIKKSMKKMDIYVAPWRRLAYMEAKWFGSYRRTTNEKNNYQKSTFDSSSKKRNVGFVPKQAISFYCRENIIASNRGIKIGNLAAALNG</sequence>
<dbReference type="EMBL" id="JBANQN010000011">
    <property type="protein sequence ID" value="KAK6774909.1"/>
    <property type="molecule type" value="Genomic_DNA"/>
</dbReference>
<dbReference type="AlphaFoldDB" id="A0AAN8Y0M6"/>
<reference evidence="1 2" key="1">
    <citation type="submission" date="2024-02" db="EMBL/GenBank/DDBJ databases">
        <title>de novo genome assembly of Solanum bulbocastanum strain 11H21.</title>
        <authorList>
            <person name="Hosaka A.J."/>
        </authorList>
    </citation>
    <scope>NUCLEOTIDE SEQUENCE [LARGE SCALE GENOMIC DNA]</scope>
    <source>
        <tissue evidence="1">Young leaves</tissue>
    </source>
</reference>
<organism evidence="1 2">
    <name type="scientific">Solanum bulbocastanum</name>
    <name type="common">Wild potato</name>
    <dbReference type="NCBI Taxonomy" id="147425"/>
    <lineage>
        <taxon>Eukaryota</taxon>
        <taxon>Viridiplantae</taxon>
        <taxon>Streptophyta</taxon>
        <taxon>Embryophyta</taxon>
        <taxon>Tracheophyta</taxon>
        <taxon>Spermatophyta</taxon>
        <taxon>Magnoliopsida</taxon>
        <taxon>eudicotyledons</taxon>
        <taxon>Gunneridae</taxon>
        <taxon>Pentapetalae</taxon>
        <taxon>asterids</taxon>
        <taxon>lamiids</taxon>
        <taxon>Solanales</taxon>
        <taxon>Solanaceae</taxon>
        <taxon>Solanoideae</taxon>
        <taxon>Solaneae</taxon>
        <taxon>Solanum</taxon>
    </lineage>
</organism>
<dbReference type="NCBIfam" id="TIGR01615">
    <property type="entry name" value="A_thal_3542"/>
    <property type="match status" value="1"/>
</dbReference>
<comment type="caution">
    <text evidence="1">The sequence shown here is derived from an EMBL/GenBank/DDBJ whole genome shotgun (WGS) entry which is preliminary data.</text>
</comment>
<keyword evidence="2" id="KW-1185">Reference proteome</keyword>
<dbReference type="PANTHER" id="PTHR31579:SF42">
    <property type="entry name" value="DUF506 FAMILY PROTEIN (DUF506)"/>
    <property type="match status" value="1"/>
</dbReference>
<evidence type="ECO:0000313" key="1">
    <source>
        <dbReference type="EMBL" id="KAK6774909.1"/>
    </source>
</evidence>
<dbReference type="PANTHER" id="PTHR31579">
    <property type="entry name" value="OS03G0796600 PROTEIN"/>
    <property type="match status" value="1"/>
</dbReference>
<dbReference type="InterPro" id="IPR006502">
    <property type="entry name" value="PDDEXK-like"/>
</dbReference>
<proteinExistence type="predicted"/>
<accession>A0AAN8Y0M6</accession>
<dbReference type="Proteomes" id="UP001371456">
    <property type="component" value="Unassembled WGS sequence"/>
</dbReference>
<evidence type="ECO:0008006" key="3">
    <source>
        <dbReference type="Google" id="ProtNLM"/>
    </source>
</evidence>
<evidence type="ECO:0000313" key="2">
    <source>
        <dbReference type="Proteomes" id="UP001371456"/>
    </source>
</evidence>
<dbReference type="Pfam" id="PF04720">
    <property type="entry name" value="PDDEXK_6"/>
    <property type="match status" value="1"/>
</dbReference>
<gene>
    <name evidence="1" type="ORF">RDI58_025910</name>
</gene>
<name>A0AAN8Y0M6_SOLBU</name>